<dbReference type="EMBL" id="KV454208">
    <property type="protein sequence ID" value="ODQ62842.1"/>
    <property type="molecule type" value="Genomic_DNA"/>
</dbReference>
<dbReference type="InterPro" id="IPR036412">
    <property type="entry name" value="HAD-like_sf"/>
</dbReference>
<sequence>MSEQANKFSRRQRLFDMVKTTKDVYIPSLSSTITQLASEATNKALNYNETDSAIPNKNYQGAQILLYPHFTRQGDNGEDFYTQVHGWVYASDGSSRKKRIIMSLARQLCKSNNAVVSDATAGQLDEQINSIQDQPQSDSASLASSDVSSVRRTGTASSAGSLSDGPPSSASSDTDEVLKERIANFVNRSIGNLELNIAIGGSKRDEIKTLKILTDNNGNFNLDVVTNFKPSYVQVAVSEDEKIFEFKDVLFPGKNKYAIVSDIDDTIKVTGVCGDKRSIFRNTFADDMSTWEVPGVADWFRFLNQKYDVSFFYVSNSPYQLYSNLMKFFKMFDFPPGAIYLKRYTGNILNSFMEPSHARKKVPLERIFDHFSDKKFFLIGDTSEQDLEAYVDIARLHPEKVAGIFLRVAPNSINIDTLKLVLDILNKRNLSESDKKFVEKIEKVKHEKDLIDLNDEEDIISKEQASKENLQRLVKESEEKSEKVVKNLIDLEEGSDDFAKKNIDEKRKPPTIPKKPQSLRTKPESPPPSSSSTNASSDLNPPTLPKRPVPTPPPRSKLASFTSKTLSAAKSFNSDVPFNEETNDEWISRILTSLIVLKKAGNIKLKLYNDIDEIHDDIQNILQAEK</sequence>
<feature type="domain" description="Phosphatidate phosphatase APP1 catalytic" evidence="3">
    <location>
        <begin position="258"/>
        <end position="407"/>
    </location>
</feature>
<accession>A0A1E3PD06</accession>
<keyword evidence="5" id="KW-1185">Reference proteome</keyword>
<dbReference type="Pfam" id="PF09949">
    <property type="entry name" value="APP1_cat"/>
    <property type="match status" value="1"/>
</dbReference>
<dbReference type="Proteomes" id="UP000094112">
    <property type="component" value="Unassembled WGS sequence"/>
</dbReference>
<dbReference type="RefSeq" id="XP_019042049.1">
    <property type="nucleotide sequence ID" value="XM_019184485.1"/>
</dbReference>
<feature type="compositionally biased region" description="Low complexity" evidence="2">
    <location>
        <begin position="157"/>
        <end position="172"/>
    </location>
</feature>
<evidence type="ECO:0000313" key="5">
    <source>
        <dbReference type="Proteomes" id="UP000094112"/>
    </source>
</evidence>
<evidence type="ECO:0000256" key="1">
    <source>
        <dbReference type="SAM" id="Coils"/>
    </source>
</evidence>
<feature type="compositionally biased region" description="Basic and acidic residues" evidence="2">
    <location>
        <begin position="499"/>
        <end position="508"/>
    </location>
</feature>
<evidence type="ECO:0000313" key="4">
    <source>
        <dbReference type="EMBL" id="ODQ62842.1"/>
    </source>
</evidence>
<name>A0A1E3PD06_WICAA</name>
<feature type="region of interest" description="Disordered" evidence="2">
    <location>
        <begin position="130"/>
        <end position="176"/>
    </location>
</feature>
<dbReference type="STRING" id="683960.A0A1E3PD06"/>
<dbReference type="GO" id="GO:0030479">
    <property type="term" value="C:actin cortical patch"/>
    <property type="evidence" value="ECO:0007669"/>
    <property type="project" value="TreeGrafter"/>
</dbReference>
<dbReference type="OrthoDB" id="541883at2759"/>
<reference evidence="4 5" key="1">
    <citation type="journal article" date="2016" name="Proc. Natl. Acad. Sci. U.S.A.">
        <title>Comparative genomics of biotechnologically important yeasts.</title>
        <authorList>
            <person name="Riley R."/>
            <person name="Haridas S."/>
            <person name="Wolfe K.H."/>
            <person name="Lopes M.R."/>
            <person name="Hittinger C.T."/>
            <person name="Goeker M."/>
            <person name="Salamov A.A."/>
            <person name="Wisecaver J.H."/>
            <person name="Long T.M."/>
            <person name="Calvey C.H."/>
            <person name="Aerts A.L."/>
            <person name="Barry K.W."/>
            <person name="Choi C."/>
            <person name="Clum A."/>
            <person name="Coughlan A.Y."/>
            <person name="Deshpande S."/>
            <person name="Douglass A.P."/>
            <person name="Hanson S.J."/>
            <person name="Klenk H.-P."/>
            <person name="LaButti K.M."/>
            <person name="Lapidus A."/>
            <person name="Lindquist E.A."/>
            <person name="Lipzen A.M."/>
            <person name="Meier-Kolthoff J.P."/>
            <person name="Ohm R.A."/>
            <person name="Otillar R.P."/>
            <person name="Pangilinan J.L."/>
            <person name="Peng Y."/>
            <person name="Rokas A."/>
            <person name="Rosa C.A."/>
            <person name="Scheuner C."/>
            <person name="Sibirny A.A."/>
            <person name="Slot J.C."/>
            <person name="Stielow J.B."/>
            <person name="Sun H."/>
            <person name="Kurtzman C.P."/>
            <person name="Blackwell M."/>
            <person name="Grigoriev I.V."/>
            <person name="Jeffries T.W."/>
        </authorList>
    </citation>
    <scope>NUCLEOTIDE SEQUENCE [LARGE SCALE GENOMIC DNA]</scope>
    <source>
        <strain evidence="5">ATCC 58044 / CBS 1984 / NCYC 433 / NRRL Y-366-8</strain>
    </source>
</reference>
<dbReference type="PANTHER" id="PTHR28208">
    <property type="entry name" value="PHOSPHATIDATE PHOSPHATASE APP1"/>
    <property type="match status" value="1"/>
</dbReference>
<feature type="region of interest" description="Disordered" evidence="2">
    <location>
        <begin position="499"/>
        <end position="559"/>
    </location>
</feature>
<dbReference type="SUPFAM" id="SSF56784">
    <property type="entry name" value="HAD-like"/>
    <property type="match status" value="1"/>
</dbReference>
<dbReference type="AlphaFoldDB" id="A0A1E3PD06"/>
<dbReference type="GO" id="GO:0008195">
    <property type="term" value="F:phosphatidate phosphatase activity"/>
    <property type="evidence" value="ECO:0007669"/>
    <property type="project" value="InterPro"/>
</dbReference>
<evidence type="ECO:0000259" key="3">
    <source>
        <dbReference type="Pfam" id="PF09949"/>
    </source>
</evidence>
<dbReference type="InterPro" id="IPR052935">
    <property type="entry name" value="Mg2+_PAP"/>
</dbReference>
<protein>
    <recommendedName>
        <fullName evidence="3">Phosphatidate phosphatase APP1 catalytic domain-containing protein</fullName>
    </recommendedName>
</protein>
<organism evidence="4 5">
    <name type="scientific">Wickerhamomyces anomalus (strain ATCC 58044 / CBS 1984 / NCYC 433 / NRRL Y-366-8)</name>
    <name type="common">Yeast</name>
    <name type="synonym">Hansenula anomala</name>
    <dbReference type="NCBI Taxonomy" id="683960"/>
    <lineage>
        <taxon>Eukaryota</taxon>
        <taxon>Fungi</taxon>
        <taxon>Dikarya</taxon>
        <taxon>Ascomycota</taxon>
        <taxon>Saccharomycotina</taxon>
        <taxon>Saccharomycetes</taxon>
        <taxon>Phaffomycetales</taxon>
        <taxon>Wickerhamomycetaceae</taxon>
        <taxon>Wickerhamomyces</taxon>
    </lineage>
</organism>
<dbReference type="PANTHER" id="PTHR28208:SF3">
    <property type="entry name" value="PHOSPHATIDATE PHOSPHATASE APP1"/>
    <property type="match status" value="1"/>
</dbReference>
<evidence type="ECO:0000256" key="2">
    <source>
        <dbReference type="SAM" id="MobiDB-lite"/>
    </source>
</evidence>
<dbReference type="InterPro" id="IPR019236">
    <property type="entry name" value="APP1_cat"/>
</dbReference>
<proteinExistence type="predicted"/>
<keyword evidence="1" id="KW-0175">Coiled coil</keyword>
<feature type="coiled-coil region" evidence="1">
    <location>
        <begin position="453"/>
        <end position="487"/>
    </location>
</feature>
<dbReference type="GeneID" id="30201731"/>
<feature type="compositionally biased region" description="Low complexity" evidence="2">
    <location>
        <begin position="137"/>
        <end position="150"/>
    </location>
</feature>
<gene>
    <name evidence="4" type="ORF">WICANDRAFT_77004</name>
</gene>
<feature type="compositionally biased region" description="Pro residues" evidence="2">
    <location>
        <begin position="542"/>
        <end position="555"/>
    </location>
</feature>